<evidence type="ECO:0000313" key="7">
    <source>
        <dbReference type="EMBL" id="RIB11110.1"/>
    </source>
</evidence>
<dbReference type="GO" id="GO:0006357">
    <property type="term" value="P:regulation of transcription by RNA polymerase II"/>
    <property type="evidence" value="ECO:0007669"/>
    <property type="project" value="InterPro"/>
</dbReference>
<keyword evidence="4" id="KW-0862">Zinc</keyword>
<evidence type="ECO:0000313" key="8">
    <source>
        <dbReference type="Proteomes" id="UP000266673"/>
    </source>
</evidence>
<evidence type="ECO:0000259" key="6">
    <source>
        <dbReference type="PROSITE" id="PS50171"/>
    </source>
</evidence>
<evidence type="ECO:0000256" key="4">
    <source>
        <dbReference type="ARBA" id="ARBA00022833"/>
    </source>
</evidence>
<dbReference type="Proteomes" id="UP000266673">
    <property type="component" value="Unassembled WGS sequence"/>
</dbReference>
<dbReference type="SMART" id="SM00451">
    <property type="entry name" value="ZnF_U1"/>
    <property type="match status" value="1"/>
</dbReference>
<dbReference type="STRING" id="44941.A0A397ULH3"/>
<organism evidence="7 8">
    <name type="scientific">Gigaspora rosea</name>
    <dbReference type="NCBI Taxonomy" id="44941"/>
    <lineage>
        <taxon>Eukaryota</taxon>
        <taxon>Fungi</taxon>
        <taxon>Fungi incertae sedis</taxon>
        <taxon>Mucoromycota</taxon>
        <taxon>Glomeromycotina</taxon>
        <taxon>Glomeromycetes</taxon>
        <taxon>Diversisporales</taxon>
        <taxon>Gigasporaceae</taxon>
        <taxon>Gigaspora</taxon>
    </lineage>
</organism>
<name>A0A397ULH3_9GLOM</name>
<evidence type="ECO:0000256" key="1">
    <source>
        <dbReference type="ARBA" id="ARBA00004123"/>
    </source>
</evidence>
<evidence type="ECO:0000256" key="5">
    <source>
        <dbReference type="ARBA" id="ARBA00023242"/>
    </source>
</evidence>
<evidence type="ECO:0000256" key="3">
    <source>
        <dbReference type="ARBA" id="ARBA00022771"/>
    </source>
</evidence>
<dbReference type="GO" id="GO:0003690">
    <property type="term" value="F:double-stranded DNA binding"/>
    <property type="evidence" value="ECO:0007669"/>
    <property type="project" value="InterPro"/>
</dbReference>
<dbReference type="GO" id="GO:0008270">
    <property type="term" value="F:zinc ion binding"/>
    <property type="evidence" value="ECO:0007669"/>
    <property type="project" value="UniProtKB-KW"/>
</dbReference>
<dbReference type="OrthoDB" id="2349701at2759"/>
<dbReference type="AlphaFoldDB" id="A0A397ULH3"/>
<keyword evidence="8" id="KW-1185">Reference proteome</keyword>
<evidence type="ECO:0000256" key="2">
    <source>
        <dbReference type="ARBA" id="ARBA00022723"/>
    </source>
</evidence>
<keyword evidence="3" id="KW-0863">Zinc-finger</keyword>
<dbReference type="InterPro" id="IPR000690">
    <property type="entry name" value="Matrin/U1-C_Znf_C2H2"/>
</dbReference>
<dbReference type="GO" id="GO:0005634">
    <property type="term" value="C:nucleus"/>
    <property type="evidence" value="ECO:0007669"/>
    <property type="project" value="UniProtKB-SubCell"/>
</dbReference>
<sequence length="370" mass="43032">MVSAAECRVETSEYKKNFYVDGQKLFCEFCQHVVNHTRKSIVDSHLKSEKHKANVNKAENLKSACQTTLDTANIKINDRELINIALVNAFTKADIPLYKIDKLKSFFLEYCKNGGAITSSNHLRVKYLPKIFDIEVSKLQNLVKDKQISITIDETTDACSRAVIHILFSFNNYTKLAKTKFITTVDSTSIAQLIIKTLQFQAENERISFIISEFTEERDSQPESHTLFAKTTQLTTARYRRMFNCYQSDIDKMNKLVAQIIHNSAGKVKIERDELDLISMKAAKRSKLEKEAVQTVIVNVEESRKLRISHKINPEEKEILLQLERYKNSPLLPKEFVNKLVEELSSYENWTSKRIRDWWYNKYRRPLLNT</sequence>
<dbReference type="InterPro" id="IPR033375">
    <property type="entry name" value="Cggbp1"/>
</dbReference>
<protein>
    <recommendedName>
        <fullName evidence="6">Matrin-type domain-containing protein</fullName>
    </recommendedName>
</protein>
<dbReference type="PANTHER" id="PTHR32344:SF1">
    <property type="entry name" value="U1-TYPE DOMAIN-CONTAINING PROTEIN"/>
    <property type="match status" value="1"/>
</dbReference>
<dbReference type="PANTHER" id="PTHR32344">
    <property type="entry name" value="U1-TYPE DOMAIN-CONTAINING PROTEIN"/>
    <property type="match status" value="1"/>
</dbReference>
<dbReference type="InterPro" id="IPR003604">
    <property type="entry name" value="Matrin/U1-like-C_Znf_C2H2"/>
</dbReference>
<comment type="subcellular location">
    <subcellularLocation>
        <location evidence="1">Nucleus</location>
    </subcellularLocation>
</comment>
<feature type="domain" description="Matrin-type" evidence="6">
    <location>
        <begin position="25"/>
        <end position="57"/>
    </location>
</feature>
<keyword evidence="2" id="KW-0479">Metal-binding</keyword>
<reference evidence="7 8" key="1">
    <citation type="submission" date="2018-06" db="EMBL/GenBank/DDBJ databases">
        <title>Comparative genomics reveals the genomic features of Rhizophagus irregularis, R. cerebriforme, R. diaphanum and Gigaspora rosea, and their symbiotic lifestyle signature.</title>
        <authorList>
            <person name="Morin E."/>
            <person name="San Clemente H."/>
            <person name="Chen E.C.H."/>
            <person name="De La Providencia I."/>
            <person name="Hainaut M."/>
            <person name="Kuo A."/>
            <person name="Kohler A."/>
            <person name="Murat C."/>
            <person name="Tang N."/>
            <person name="Roy S."/>
            <person name="Loubradou J."/>
            <person name="Henrissat B."/>
            <person name="Grigoriev I.V."/>
            <person name="Corradi N."/>
            <person name="Roux C."/>
            <person name="Martin F.M."/>
        </authorList>
    </citation>
    <scope>NUCLEOTIDE SEQUENCE [LARGE SCALE GENOMIC DNA]</scope>
    <source>
        <strain evidence="7 8">DAOM 194757</strain>
    </source>
</reference>
<dbReference type="PROSITE" id="PS50171">
    <property type="entry name" value="ZF_MATRIN"/>
    <property type="match status" value="1"/>
</dbReference>
<dbReference type="EMBL" id="QKWP01001171">
    <property type="protein sequence ID" value="RIB11110.1"/>
    <property type="molecule type" value="Genomic_DNA"/>
</dbReference>
<proteinExistence type="predicted"/>
<accession>A0A397ULH3</accession>
<keyword evidence="5" id="KW-0539">Nucleus</keyword>
<gene>
    <name evidence="7" type="ORF">C2G38_2204281</name>
</gene>
<comment type="caution">
    <text evidence="7">The sequence shown here is derived from an EMBL/GenBank/DDBJ whole genome shotgun (WGS) entry which is preliminary data.</text>
</comment>